<accession>W3XJ41</accession>
<gene>
    <name evidence="2" type="ORF">PFICI_04064</name>
</gene>
<dbReference type="InParanoid" id="W3XJ41"/>
<feature type="region of interest" description="Disordered" evidence="1">
    <location>
        <begin position="136"/>
        <end position="186"/>
    </location>
</feature>
<dbReference type="EMBL" id="KI912110">
    <property type="protein sequence ID" value="ETS86039.1"/>
    <property type="molecule type" value="Genomic_DNA"/>
</dbReference>
<feature type="compositionally biased region" description="Low complexity" evidence="1">
    <location>
        <begin position="148"/>
        <end position="164"/>
    </location>
</feature>
<protein>
    <submittedName>
        <fullName evidence="2">Uncharacterized protein</fullName>
    </submittedName>
</protein>
<reference evidence="3" key="1">
    <citation type="journal article" date="2015" name="BMC Genomics">
        <title>Genomic and transcriptomic analysis of the endophytic fungus Pestalotiopsis fici reveals its lifestyle and high potential for synthesis of natural products.</title>
        <authorList>
            <person name="Wang X."/>
            <person name="Zhang X."/>
            <person name="Liu L."/>
            <person name="Xiang M."/>
            <person name="Wang W."/>
            <person name="Sun X."/>
            <person name="Che Y."/>
            <person name="Guo L."/>
            <person name="Liu G."/>
            <person name="Guo L."/>
            <person name="Wang C."/>
            <person name="Yin W.B."/>
            <person name="Stadler M."/>
            <person name="Zhang X."/>
            <person name="Liu X."/>
        </authorList>
    </citation>
    <scope>NUCLEOTIDE SEQUENCE [LARGE SCALE GENOMIC DNA]</scope>
    <source>
        <strain evidence="3">W106-1 / CGMCC3.15140</strain>
    </source>
</reference>
<dbReference type="KEGG" id="pfy:PFICI_04064"/>
<feature type="region of interest" description="Disordered" evidence="1">
    <location>
        <begin position="203"/>
        <end position="224"/>
    </location>
</feature>
<sequence>MPSESTHRSPWDDCVVVDTGNPRPFNSHKPTMRQLEADLEHQEKTLHSTMRAARDFTRLMQDAKDRNLLTEQQMSDGLKVRRQWIIDADDSYERAEARMAEARMEQALNSAIDDPGIDAGPAFLALECSHGIDENVERHESSLPETASPPQAHHAAATTPSAPQVELNRYGVKPNPARQIKAARRRRNWALRKSAPEVYEVVMEEKKRHRDEHLREQRRRKHGG</sequence>
<name>W3XJ41_PESFW</name>
<keyword evidence="3" id="KW-1185">Reference proteome</keyword>
<dbReference type="GeneID" id="19269077"/>
<evidence type="ECO:0000313" key="3">
    <source>
        <dbReference type="Proteomes" id="UP000030651"/>
    </source>
</evidence>
<proteinExistence type="predicted"/>
<evidence type="ECO:0000313" key="2">
    <source>
        <dbReference type="EMBL" id="ETS86039.1"/>
    </source>
</evidence>
<dbReference type="RefSeq" id="XP_007830836.1">
    <property type="nucleotide sequence ID" value="XM_007832645.1"/>
</dbReference>
<dbReference type="HOGENOM" id="CLU_1235403_0_0_1"/>
<evidence type="ECO:0000256" key="1">
    <source>
        <dbReference type="SAM" id="MobiDB-lite"/>
    </source>
</evidence>
<feature type="compositionally biased region" description="Basic and acidic residues" evidence="1">
    <location>
        <begin position="203"/>
        <end position="215"/>
    </location>
</feature>
<dbReference type="AlphaFoldDB" id="W3XJ41"/>
<dbReference type="Proteomes" id="UP000030651">
    <property type="component" value="Unassembled WGS sequence"/>
</dbReference>
<organism evidence="2 3">
    <name type="scientific">Pestalotiopsis fici (strain W106-1 / CGMCC3.15140)</name>
    <dbReference type="NCBI Taxonomy" id="1229662"/>
    <lineage>
        <taxon>Eukaryota</taxon>
        <taxon>Fungi</taxon>
        <taxon>Dikarya</taxon>
        <taxon>Ascomycota</taxon>
        <taxon>Pezizomycotina</taxon>
        <taxon>Sordariomycetes</taxon>
        <taxon>Xylariomycetidae</taxon>
        <taxon>Amphisphaeriales</taxon>
        <taxon>Sporocadaceae</taxon>
        <taxon>Pestalotiopsis</taxon>
    </lineage>
</organism>